<proteinExistence type="predicted"/>
<sequence length="70" mass="8391">MVKVVGPTKGLIIDLKILQVVMSPNHSKLHKKWFKKKFTFMRRYVVNFECLLTLKVCRLLNNYDTYKLFN</sequence>
<evidence type="ECO:0000313" key="1">
    <source>
        <dbReference type="EMBL" id="CRK98275.1"/>
    </source>
</evidence>
<name>A0A1J1IDI2_9DIPT</name>
<reference evidence="1 2" key="1">
    <citation type="submission" date="2015-04" db="EMBL/GenBank/DDBJ databases">
        <authorList>
            <person name="Syromyatnikov M.Y."/>
            <person name="Popov V.N."/>
        </authorList>
    </citation>
    <scope>NUCLEOTIDE SEQUENCE [LARGE SCALE GENOMIC DNA]</scope>
</reference>
<evidence type="ECO:0000313" key="2">
    <source>
        <dbReference type="Proteomes" id="UP000183832"/>
    </source>
</evidence>
<gene>
    <name evidence="1" type="ORF">CLUMA_CG011637</name>
</gene>
<keyword evidence="2" id="KW-1185">Reference proteome</keyword>
<dbReference type="Proteomes" id="UP000183832">
    <property type="component" value="Unassembled WGS sequence"/>
</dbReference>
<protein>
    <submittedName>
        <fullName evidence="1">CLUMA_CG011637, isoform A</fullName>
    </submittedName>
</protein>
<dbReference type="AlphaFoldDB" id="A0A1J1IDI2"/>
<dbReference type="EMBL" id="CVRI01000047">
    <property type="protein sequence ID" value="CRK98275.1"/>
    <property type="molecule type" value="Genomic_DNA"/>
</dbReference>
<accession>A0A1J1IDI2</accession>
<organism evidence="1 2">
    <name type="scientific">Clunio marinus</name>
    <dbReference type="NCBI Taxonomy" id="568069"/>
    <lineage>
        <taxon>Eukaryota</taxon>
        <taxon>Metazoa</taxon>
        <taxon>Ecdysozoa</taxon>
        <taxon>Arthropoda</taxon>
        <taxon>Hexapoda</taxon>
        <taxon>Insecta</taxon>
        <taxon>Pterygota</taxon>
        <taxon>Neoptera</taxon>
        <taxon>Endopterygota</taxon>
        <taxon>Diptera</taxon>
        <taxon>Nematocera</taxon>
        <taxon>Chironomoidea</taxon>
        <taxon>Chironomidae</taxon>
        <taxon>Clunio</taxon>
    </lineage>
</organism>